<comment type="caution">
    <text evidence="1">The sequence shown here is derived from an EMBL/GenBank/DDBJ whole genome shotgun (WGS) entry which is preliminary data.</text>
</comment>
<proteinExistence type="predicted"/>
<keyword evidence="1" id="KW-0012">Acyltransferase</keyword>
<protein>
    <submittedName>
        <fullName evidence="1">Glycerol-3-phosphate acyltransferase RAM2</fullName>
    </submittedName>
</protein>
<gene>
    <name evidence="1" type="ORF">LOK49_LG11G01285</name>
</gene>
<dbReference type="Proteomes" id="UP001060215">
    <property type="component" value="Chromosome 12"/>
</dbReference>
<keyword evidence="1" id="KW-0808">Transferase</keyword>
<evidence type="ECO:0000313" key="1">
    <source>
        <dbReference type="EMBL" id="KAI7993195.1"/>
    </source>
</evidence>
<accession>A0ACC0FWZ7</accession>
<evidence type="ECO:0000313" key="2">
    <source>
        <dbReference type="Proteomes" id="UP001060215"/>
    </source>
</evidence>
<name>A0ACC0FWZ7_9ERIC</name>
<dbReference type="EMBL" id="CM045769">
    <property type="protein sequence ID" value="KAI7993195.1"/>
    <property type="molecule type" value="Genomic_DNA"/>
</dbReference>
<keyword evidence="2" id="KW-1185">Reference proteome</keyword>
<sequence>MWWRHVGSFVEEGEVIKVIMNILEGAVDGGFSGAGAEDLGAGEQDCDNAEEAQRLPNCRKLPLHRPRKAHRDGRHGRNLTQRPQLIPLLRLSRFRGRRRSPASFLALSLTSRWNSLLLCLRIRRNSSPHLRSLCRNEGFGYQVGGKGCFAEVLLRGPASGVVAGVFVLWEAVRADGESEGYGGRVFEGVLGVDMVLGTEIGIYKGRATGFVVQPGVLVGKHKADALKKAFGEVKPEIGLGDRHTDIPFMALCKHHQNSAYKPPQPEATKQPKKPKWAFGKDLAEHE</sequence>
<reference evidence="1 2" key="1">
    <citation type="journal article" date="2022" name="Plant J.">
        <title>Chromosome-level genome of Camellia lanceoleosa provides a valuable resource for understanding genome evolution and self-incompatibility.</title>
        <authorList>
            <person name="Gong W."/>
            <person name="Xiao S."/>
            <person name="Wang L."/>
            <person name="Liao Z."/>
            <person name="Chang Y."/>
            <person name="Mo W."/>
            <person name="Hu G."/>
            <person name="Li W."/>
            <person name="Zhao G."/>
            <person name="Zhu H."/>
            <person name="Hu X."/>
            <person name="Ji K."/>
            <person name="Xiang X."/>
            <person name="Song Q."/>
            <person name="Yuan D."/>
            <person name="Jin S."/>
            <person name="Zhang L."/>
        </authorList>
    </citation>
    <scope>NUCLEOTIDE SEQUENCE [LARGE SCALE GENOMIC DNA]</scope>
    <source>
        <strain evidence="1">SQ_2022a</strain>
    </source>
</reference>
<organism evidence="1 2">
    <name type="scientific">Camellia lanceoleosa</name>
    <dbReference type="NCBI Taxonomy" id="1840588"/>
    <lineage>
        <taxon>Eukaryota</taxon>
        <taxon>Viridiplantae</taxon>
        <taxon>Streptophyta</taxon>
        <taxon>Embryophyta</taxon>
        <taxon>Tracheophyta</taxon>
        <taxon>Spermatophyta</taxon>
        <taxon>Magnoliopsida</taxon>
        <taxon>eudicotyledons</taxon>
        <taxon>Gunneridae</taxon>
        <taxon>Pentapetalae</taxon>
        <taxon>asterids</taxon>
        <taxon>Ericales</taxon>
        <taxon>Theaceae</taxon>
        <taxon>Camellia</taxon>
    </lineage>
</organism>